<feature type="compositionally biased region" description="Polar residues" evidence="1">
    <location>
        <begin position="17"/>
        <end position="29"/>
    </location>
</feature>
<comment type="caution">
    <text evidence="2">The sequence shown here is derived from an EMBL/GenBank/DDBJ whole genome shotgun (WGS) entry which is preliminary data.</text>
</comment>
<accession>A0AAN7JM60</accession>
<proteinExistence type="predicted"/>
<name>A0AAN7JM60_9MYRT</name>
<evidence type="ECO:0000313" key="3">
    <source>
        <dbReference type="Proteomes" id="UP001345219"/>
    </source>
</evidence>
<feature type="region of interest" description="Disordered" evidence="1">
    <location>
        <begin position="1"/>
        <end position="40"/>
    </location>
</feature>
<organism evidence="2 3">
    <name type="scientific">Trapa incisa</name>
    <dbReference type="NCBI Taxonomy" id="236973"/>
    <lineage>
        <taxon>Eukaryota</taxon>
        <taxon>Viridiplantae</taxon>
        <taxon>Streptophyta</taxon>
        <taxon>Embryophyta</taxon>
        <taxon>Tracheophyta</taxon>
        <taxon>Spermatophyta</taxon>
        <taxon>Magnoliopsida</taxon>
        <taxon>eudicotyledons</taxon>
        <taxon>Gunneridae</taxon>
        <taxon>Pentapetalae</taxon>
        <taxon>rosids</taxon>
        <taxon>malvids</taxon>
        <taxon>Myrtales</taxon>
        <taxon>Lythraceae</taxon>
        <taxon>Trapa</taxon>
    </lineage>
</organism>
<evidence type="ECO:0000313" key="2">
    <source>
        <dbReference type="EMBL" id="KAK4748673.1"/>
    </source>
</evidence>
<keyword evidence="3" id="KW-1185">Reference proteome</keyword>
<evidence type="ECO:0000256" key="1">
    <source>
        <dbReference type="SAM" id="MobiDB-lite"/>
    </source>
</evidence>
<gene>
    <name evidence="2" type="ORF">SAY87_015259</name>
</gene>
<dbReference type="AlphaFoldDB" id="A0AAN7JM60"/>
<protein>
    <submittedName>
        <fullName evidence="2">Uncharacterized protein</fullName>
    </submittedName>
</protein>
<sequence length="193" mass="21581">MAGPDFGPEAKPAPDINPTSHQSFSSNLRSPPLPHHHSTYGDRHPDENFISFCPSCLLTIHQRYFILPQVLTTAATIKNIFRPPIVIVTPSSTELRCSKSFSTLKNEGNLVTSGSGVPTSTTFLLWTTRPKSRQRTRNSNALEDRVSKIVEKEVLELLELTMKDHVDLNLSPKKTYSGKELKSEEGDRQKLLV</sequence>
<dbReference type="Proteomes" id="UP001345219">
    <property type="component" value="Chromosome 12"/>
</dbReference>
<dbReference type="Pfam" id="PF05340">
    <property type="entry name" value="DUF740"/>
    <property type="match status" value="1"/>
</dbReference>
<reference evidence="2 3" key="1">
    <citation type="journal article" date="2023" name="Hortic Res">
        <title>Pangenome of water caltrop reveals structural variations and asymmetric subgenome divergence after allopolyploidization.</title>
        <authorList>
            <person name="Zhang X."/>
            <person name="Chen Y."/>
            <person name="Wang L."/>
            <person name="Yuan Y."/>
            <person name="Fang M."/>
            <person name="Shi L."/>
            <person name="Lu R."/>
            <person name="Comes H.P."/>
            <person name="Ma Y."/>
            <person name="Chen Y."/>
            <person name="Huang G."/>
            <person name="Zhou Y."/>
            <person name="Zheng Z."/>
            <person name="Qiu Y."/>
        </authorList>
    </citation>
    <scope>NUCLEOTIDE SEQUENCE [LARGE SCALE GENOMIC DNA]</scope>
    <source>
        <tissue evidence="2">Roots</tissue>
    </source>
</reference>
<dbReference type="InterPro" id="IPR008004">
    <property type="entry name" value="OCTOPUS-like"/>
</dbReference>
<dbReference type="EMBL" id="JAXIOK010000019">
    <property type="protein sequence ID" value="KAK4748673.1"/>
    <property type="molecule type" value="Genomic_DNA"/>
</dbReference>